<keyword evidence="2" id="KW-1185">Reference proteome</keyword>
<dbReference type="STRING" id="1255043.TVNIR_3504"/>
<reference evidence="1" key="1">
    <citation type="submission" date="2015-12" db="EMBL/GenBank/DDBJ databases">
        <authorList>
            <person name="Tikhonova T.V."/>
            <person name="Pavlov A.R."/>
            <person name="Beletsky A.V."/>
            <person name="Mardanov A.V."/>
            <person name="Sorokin D.Y."/>
            <person name="Ravin N.V."/>
            <person name="Popov V.O."/>
        </authorList>
    </citation>
    <scope>NUCLEOTIDE SEQUENCE</scope>
    <source>
        <strain evidence="1">DSM 14787</strain>
    </source>
</reference>
<dbReference type="AlphaFoldDB" id="L0E1G1"/>
<dbReference type="eggNOG" id="COG4328">
    <property type="taxonomic scope" value="Bacteria"/>
</dbReference>
<protein>
    <submittedName>
        <fullName evidence="1">Uncharacterized protein</fullName>
    </submittedName>
</protein>
<sequence length="92" mass="9889">MAFVQQRGGCWHCIVLDWSASRFPGTQQPLVRRPLADPGTPGPLGARISDALSAAGFELATPATPSPVGRQFLEVYPHPALLSLLTRSQRVP</sequence>
<evidence type="ECO:0000313" key="1">
    <source>
        <dbReference type="EMBL" id="AGA35138.1"/>
    </source>
</evidence>
<name>L0E1G1_THIND</name>
<dbReference type="HOGENOM" id="CLU_2412252_0_0_6"/>
<organism evidence="1 2">
    <name type="scientific">Thioalkalivibrio nitratireducens (strain DSM 14787 / UNIQEM 213 / ALEN2)</name>
    <dbReference type="NCBI Taxonomy" id="1255043"/>
    <lineage>
        <taxon>Bacteria</taxon>
        <taxon>Pseudomonadati</taxon>
        <taxon>Pseudomonadota</taxon>
        <taxon>Gammaproteobacteria</taxon>
        <taxon>Chromatiales</taxon>
        <taxon>Ectothiorhodospiraceae</taxon>
        <taxon>Thioalkalivibrio</taxon>
    </lineage>
</organism>
<dbReference type="Proteomes" id="UP000010809">
    <property type="component" value="Chromosome"/>
</dbReference>
<dbReference type="PATRIC" id="fig|1255043.3.peg.3535"/>
<accession>L0E1G1</accession>
<proteinExistence type="predicted"/>
<dbReference type="EMBL" id="CP003989">
    <property type="protein sequence ID" value="AGA35138.1"/>
    <property type="molecule type" value="Genomic_DNA"/>
</dbReference>
<evidence type="ECO:0000313" key="2">
    <source>
        <dbReference type="Proteomes" id="UP000010809"/>
    </source>
</evidence>
<dbReference type="KEGG" id="tni:TVNIR_3504"/>
<gene>
    <name evidence="1" type="ordered locus">TVNIR_3504</name>
</gene>